<reference evidence="2 3" key="1">
    <citation type="submission" date="2020-02" db="EMBL/GenBank/DDBJ databases">
        <title>Bacillus aquiflavi sp. nov., isolated from yellow water of strong flavor Chinese baijiu in Yibin region of China.</title>
        <authorList>
            <person name="Xie J."/>
        </authorList>
    </citation>
    <scope>NUCLEOTIDE SEQUENCE [LARGE SCALE GENOMIC DNA]</scope>
    <source>
        <strain evidence="2 3">SA4</strain>
    </source>
</reference>
<comment type="caution">
    <text evidence="2">The sequence shown here is derived from an EMBL/GenBank/DDBJ whole genome shotgun (WGS) entry which is preliminary data.</text>
</comment>
<protein>
    <recommendedName>
        <fullName evidence="4">DUF4306 domain-containing protein</fullName>
    </recommendedName>
</protein>
<keyword evidence="1" id="KW-1133">Transmembrane helix</keyword>
<keyword evidence="3" id="KW-1185">Reference proteome</keyword>
<proteinExistence type="predicted"/>
<feature type="transmembrane region" description="Helical" evidence="1">
    <location>
        <begin position="57"/>
        <end position="80"/>
    </location>
</feature>
<evidence type="ECO:0000313" key="2">
    <source>
        <dbReference type="EMBL" id="NEY71403.1"/>
    </source>
</evidence>
<keyword evidence="1" id="KW-0472">Membrane</keyword>
<dbReference type="RefSeq" id="WP_163178862.1">
    <property type="nucleotide sequence ID" value="NZ_JAAIWM010000002.1"/>
</dbReference>
<feature type="transmembrane region" description="Helical" evidence="1">
    <location>
        <begin position="7"/>
        <end position="25"/>
    </location>
</feature>
<name>A0A6M0Q586_9BACI</name>
<dbReference type="Proteomes" id="UP000481043">
    <property type="component" value="Unassembled WGS sequence"/>
</dbReference>
<dbReference type="EMBL" id="JAAIWM010000002">
    <property type="protein sequence ID" value="NEY71403.1"/>
    <property type="molecule type" value="Genomic_DNA"/>
</dbReference>
<dbReference type="AlphaFoldDB" id="A0A6M0Q586"/>
<keyword evidence="1" id="KW-0812">Transmembrane</keyword>
<organism evidence="2 3">
    <name type="scientific">Bacillus mesophilus</name>
    <dbReference type="NCBI Taxonomy" id="1808955"/>
    <lineage>
        <taxon>Bacteria</taxon>
        <taxon>Bacillati</taxon>
        <taxon>Bacillota</taxon>
        <taxon>Bacilli</taxon>
        <taxon>Bacillales</taxon>
        <taxon>Bacillaceae</taxon>
        <taxon>Bacillus</taxon>
    </lineage>
</organism>
<sequence length="93" mass="10305">MNTINRWLILFFIVFLTISLVYKGVELWSLGTNLDGDGIGIHFLGVEINDRVPEANIPIYAIGFFSASIITSLIAIALFLKSFLKIKSKTIAS</sequence>
<gene>
    <name evidence="2" type="ORF">G4D63_06560</name>
</gene>
<evidence type="ECO:0008006" key="4">
    <source>
        <dbReference type="Google" id="ProtNLM"/>
    </source>
</evidence>
<accession>A0A6M0Q586</accession>
<evidence type="ECO:0000256" key="1">
    <source>
        <dbReference type="SAM" id="Phobius"/>
    </source>
</evidence>
<evidence type="ECO:0000313" key="3">
    <source>
        <dbReference type="Proteomes" id="UP000481043"/>
    </source>
</evidence>